<dbReference type="EMBL" id="CP000434">
    <property type="protein sequence ID" value="ABH00839.1"/>
    <property type="molecule type" value="Genomic_DNA"/>
</dbReference>
<reference evidence="3" key="1">
    <citation type="journal article" date="2006" name="Proc. Natl. Acad. Sci. U.S.A.">
        <title>The complete genome of Rhodococcus sp. RHA1 provides insights into a catabolic powerhouse.</title>
        <authorList>
            <person name="McLeod M.P."/>
            <person name="Warren R.L."/>
            <person name="Hsiao W.W.L."/>
            <person name="Araki N."/>
            <person name="Myhre M."/>
            <person name="Fernandes C."/>
            <person name="Miyazawa D."/>
            <person name="Wong W."/>
            <person name="Lillquist A.L."/>
            <person name="Wang D."/>
            <person name="Dosanjh M."/>
            <person name="Hara H."/>
            <person name="Petrescu A."/>
            <person name="Morin R.D."/>
            <person name="Yang G."/>
            <person name="Stott J.M."/>
            <person name="Schein J.E."/>
            <person name="Shin H."/>
            <person name="Smailus D."/>
            <person name="Siddiqui A.S."/>
            <person name="Marra M.A."/>
            <person name="Jones S.J.M."/>
            <person name="Holt R."/>
            <person name="Brinkman F.S.L."/>
            <person name="Miyauchi K."/>
            <person name="Fukuda M."/>
            <person name="Davies J.E."/>
            <person name="Mohn W.W."/>
            <person name="Eltis L.D."/>
        </authorList>
    </citation>
    <scope>NUCLEOTIDE SEQUENCE [LARGE SCALE GENOMIC DNA]</scope>
    <source>
        <strain evidence="3">RHA1</strain>
    </source>
</reference>
<gene>
    <name evidence="2" type="ordered locus">RHA1_ro11192</name>
</gene>
<dbReference type="HOGENOM" id="CLU_1915468_0_0_11"/>
<protein>
    <submittedName>
        <fullName evidence="2">Uncharacterized protein</fullName>
    </submittedName>
</protein>
<accession>Q0RV47</accession>
<organism evidence="2 3">
    <name type="scientific">Rhodococcus jostii (strain RHA1)</name>
    <dbReference type="NCBI Taxonomy" id="101510"/>
    <lineage>
        <taxon>Bacteria</taxon>
        <taxon>Bacillati</taxon>
        <taxon>Actinomycetota</taxon>
        <taxon>Actinomycetes</taxon>
        <taxon>Mycobacteriales</taxon>
        <taxon>Nocardiaceae</taxon>
        <taxon>Rhodococcus</taxon>
    </lineage>
</organism>
<geneLocation type="plasmid" evidence="2 3">
    <name>pRHL3</name>
</geneLocation>
<keyword evidence="2" id="KW-0614">Plasmid</keyword>
<dbReference type="Proteomes" id="UP000008710">
    <property type="component" value="Plasmid pRHL3"/>
</dbReference>
<dbReference type="KEGG" id="rha:RHA1_ro11192"/>
<evidence type="ECO:0000313" key="3">
    <source>
        <dbReference type="Proteomes" id="UP000008710"/>
    </source>
</evidence>
<name>Q0RV47_RHOJR</name>
<proteinExistence type="predicted"/>
<evidence type="ECO:0000313" key="2">
    <source>
        <dbReference type="EMBL" id="ABH00839.1"/>
    </source>
</evidence>
<evidence type="ECO:0000256" key="1">
    <source>
        <dbReference type="SAM" id="MobiDB-lite"/>
    </source>
</evidence>
<sequence length="132" mass="14354">MRVLGENVPGRASALPQLGGRSPALTSGALAMPRIRWHRTCEVTPKLSNRTRYLSSVLGAERWGQRANDLVQLPRILGPFARCAVDVVHRGDPAETHRRSGNEGAGPAPMTALERWSGRCHEAVCLQGLDKP</sequence>
<feature type="region of interest" description="Disordered" evidence="1">
    <location>
        <begin position="1"/>
        <end position="20"/>
    </location>
</feature>
<dbReference type="AlphaFoldDB" id="Q0RV47"/>